<dbReference type="GO" id="GO:0016209">
    <property type="term" value="F:antioxidant activity"/>
    <property type="evidence" value="ECO:0007669"/>
    <property type="project" value="InterPro"/>
</dbReference>
<evidence type="ECO:0000259" key="2">
    <source>
        <dbReference type="PROSITE" id="PS51352"/>
    </source>
</evidence>
<keyword evidence="1" id="KW-1015">Disulfide bond</keyword>
<keyword evidence="4" id="KW-1185">Reference proteome</keyword>
<dbReference type="AlphaFoldDB" id="A0A3D9JRM1"/>
<evidence type="ECO:0000313" key="3">
    <source>
        <dbReference type="EMBL" id="RED76086.1"/>
    </source>
</evidence>
<dbReference type="InterPro" id="IPR017937">
    <property type="entry name" value="Thioredoxin_CS"/>
</dbReference>
<dbReference type="InterPro" id="IPR036249">
    <property type="entry name" value="Thioredoxin-like_sf"/>
</dbReference>
<dbReference type="EMBL" id="QRDZ01000013">
    <property type="protein sequence ID" value="RED76086.1"/>
    <property type="molecule type" value="Genomic_DNA"/>
</dbReference>
<comment type="caution">
    <text evidence="3">The sequence shown here is derived from an EMBL/GenBank/DDBJ whole genome shotgun (WGS) entry which is preliminary data.</text>
</comment>
<proteinExistence type="predicted"/>
<dbReference type="InterPro" id="IPR013766">
    <property type="entry name" value="Thioredoxin_domain"/>
</dbReference>
<dbReference type="GO" id="GO:0016491">
    <property type="term" value="F:oxidoreductase activity"/>
    <property type="evidence" value="ECO:0007669"/>
    <property type="project" value="InterPro"/>
</dbReference>
<dbReference type="PROSITE" id="PS51352">
    <property type="entry name" value="THIOREDOXIN_2"/>
    <property type="match status" value="1"/>
</dbReference>
<dbReference type="SUPFAM" id="SSF52833">
    <property type="entry name" value="Thioredoxin-like"/>
    <property type="match status" value="1"/>
</dbReference>
<sequence>MRNSIIVMIVAGILIVFAFMQPDGFNKEQTAKVGFQSPHFELQGLSGETYSLADLKGKPALINFWASWCGPCRKEAPELVRLYEQYKGQIAFYAINMTADDSIAGAKAFVEEFKLPFPILMDENGAVTAQYRVKSIPTTFFVDGRGTIQSITTGLVASDSLEKQILQAINAPRGAT</sequence>
<evidence type="ECO:0000313" key="4">
    <source>
        <dbReference type="Proteomes" id="UP000256977"/>
    </source>
</evidence>
<dbReference type="Pfam" id="PF00578">
    <property type="entry name" value="AhpC-TSA"/>
    <property type="match status" value="1"/>
</dbReference>
<name>A0A3D9JRM1_9BACL</name>
<organism evidence="3 4">
    <name type="scientific">Cohnella phaseoli</name>
    <dbReference type="NCBI Taxonomy" id="456490"/>
    <lineage>
        <taxon>Bacteria</taxon>
        <taxon>Bacillati</taxon>
        <taxon>Bacillota</taxon>
        <taxon>Bacilli</taxon>
        <taxon>Bacillales</taxon>
        <taxon>Paenibacillaceae</taxon>
        <taxon>Cohnella</taxon>
    </lineage>
</organism>
<dbReference type="Proteomes" id="UP000256977">
    <property type="component" value="Unassembled WGS sequence"/>
</dbReference>
<dbReference type="CDD" id="cd02966">
    <property type="entry name" value="TlpA_like_family"/>
    <property type="match status" value="1"/>
</dbReference>
<gene>
    <name evidence="3" type="ORF">DFP98_113146</name>
</gene>
<dbReference type="InterPro" id="IPR000866">
    <property type="entry name" value="AhpC/TSA"/>
</dbReference>
<feature type="domain" description="Thioredoxin" evidence="2">
    <location>
        <begin position="31"/>
        <end position="171"/>
    </location>
</feature>
<dbReference type="PANTHER" id="PTHR42852:SF1">
    <property type="entry name" value="THIOREDOXIN-LIKE PROTEIN YNEN"/>
    <property type="match status" value="1"/>
</dbReference>
<reference evidence="3 4" key="1">
    <citation type="submission" date="2018-07" db="EMBL/GenBank/DDBJ databases">
        <title>Genomic Encyclopedia of Type Strains, Phase III (KMG-III): the genomes of soil and plant-associated and newly described type strains.</title>
        <authorList>
            <person name="Whitman W."/>
        </authorList>
    </citation>
    <scope>NUCLEOTIDE SEQUENCE [LARGE SCALE GENOMIC DNA]</scope>
    <source>
        <strain evidence="3 4">CECT 7287</strain>
    </source>
</reference>
<evidence type="ECO:0000256" key="1">
    <source>
        <dbReference type="ARBA" id="ARBA00023157"/>
    </source>
</evidence>
<dbReference type="PROSITE" id="PS00194">
    <property type="entry name" value="THIOREDOXIN_1"/>
    <property type="match status" value="1"/>
</dbReference>
<accession>A0A3D9JRM1</accession>
<dbReference type="PANTHER" id="PTHR42852">
    <property type="entry name" value="THIOL:DISULFIDE INTERCHANGE PROTEIN DSBE"/>
    <property type="match status" value="1"/>
</dbReference>
<dbReference type="Gene3D" id="3.40.30.10">
    <property type="entry name" value="Glutaredoxin"/>
    <property type="match status" value="1"/>
</dbReference>
<protein>
    <submittedName>
        <fullName evidence="3">Peroxiredoxin</fullName>
    </submittedName>
</protein>
<dbReference type="InterPro" id="IPR050553">
    <property type="entry name" value="Thioredoxin_ResA/DsbE_sf"/>
</dbReference>